<dbReference type="AlphaFoldDB" id="A0A1J8QDS3"/>
<name>A0A1J8QDS3_9AGAM</name>
<reference evidence="1 2" key="1">
    <citation type="submission" date="2016-03" db="EMBL/GenBank/DDBJ databases">
        <title>Comparative genomics of the ectomycorrhizal sister species Rhizopogon vinicolor and Rhizopogon vesiculosus (Basidiomycota: Boletales) reveals a divergence of the mating type B locus.</title>
        <authorList>
            <person name="Mujic A.B."/>
            <person name="Kuo A."/>
            <person name="Tritt A."/>
            <person name="Lipzen A."/>
            <person name="Chen C."/>
            <person name="Johnson J."/>
            <person name="Sharma A."/>
            <person name="Barry K."/>
            <person name="Grigoriev I.V."/>
            <person name="Spatafora J.W."/>
        </authorList>
    </citation>
    <scope>NUCLEOTIDE SEQUENCE [LARGE SCALE GENOMIC DNA]</scope>
    <source>
        <strain evidence="1 2">AM-OR11-056</strain>
    </source>
</reference>
<evidence type="ECO:0000313" key="1">
    <source>
        <dbReference type="EMBL" id="OJA19830.1"/>
    </source>
</evidence>
<accession>A0A1J8QDS3</accession>
<sequence length="111" mass="12755">MVKYCGYLVGEDWLLQRSLDLGIEPSETREDEIETILMASRNVRLVTGVYTYTSFRQVKTPNGKVFWCIAFASDDACDSKGLPSSRPPEEKYKKLRDLLKKDGPPRWFQAC</sequence>
<keyword evidence="2" id="KW-1185">Reference proteome</keyword>
<dbReference type="EMBL" id="LVVM01000849">
    <property type="protein sequence ID" value="OJA19830.1"/>
    <property type="molecule type" value="Genomic_DNA"/>
</dbReference>
<organism evidence="1 2">
    <name type="scientific">Rhizopogon vesiculosus</name>
    <dbReference type="NCBI Taxonomy" id="180088"/>
    <lineage>
        <taxon>Eukaryota</taxon>
        <taxon>Fungi</taxon>
        <taxon>Dikarya</taxon>
        <taxon>Basidiomycota</taxon>
        <taxon>Agaricomycotina</taxon>
        <taxon>Agaricomycetes</taxon>
        <taxon>Agaricomycetidae</taxon>
        <taxon>Boletales</taxon>
        <taxon>Suillineae</taxon>
        <taxon>Rhizopogonaceae</taxon>
        <taxon>Rhizopogon</taxon>
    </lineage>
</organism>
<gene>
    <name evidence="1" type="ORF">AZE42_12268</name>
</gene>
<dbReference type="OrthoDB" id="2602444at2759"/>
<comment type="caution">
    <text evidence="1">The sequence shown here is derived from an EMBL/GenBank/DDBJ whole genome shotgun (WGS) entry which is preliminary data.</text>
</comment>
<proteinExistence type="predicted"/>
<protein>
    <submittedName>
        <fullName evidence="1">Uncharacterized protein</fullName>
    </submittedName>
</protein>
<evidence type="ECO:0000313" key="2">
    <source>
        <dbReference type="Proteomes" id="UP000183567"/>
    </source>
</evidence>
<dbReference type="Proteomes" id="UP000183567">
    <property type="component" value="Unassembled WGS sequence"/>
</dbReference>